<dbReference type="EMBL" id="CP070969">
    <property type="protein sequence ID" value="QSF43348.1"/>
    <property type="molecule type" value="Genomic_DNA"/>
</dbReference>
<evidence type="ECO:0000313" key="2">
    <source>
        <dbReference type="Proteomes" id="UP000663452"/>
    </source>
</evidence>
<gene>
    <name evidence="1" type="ORF">JRJ22_18965</name>
</gene>
<proteinExistence type="predicted"/>
<dbReference type="Proteomes" id="UP000663452">
    <property type="component" value="Chromosome"/>
</dbReference>
<evidence type="ECO:0008006" key="3">
    <source>
        <dbReference type="Google" id="ProtNLM"/>
    </source>
</evidence>
<sequence>MNLVGYNLALVEELKIHMINKLNDYHRDGFIVEGRFEELLEKEVKALDERINTMRGLL</sequence>
<accession>A0ABX7L9F3</accession>
<protein>
    <recommendedName>
        <fullName evidence="3">Spo0E like sporulation regulatory protein</fullName>
    </recommendedName>
</protein>
<evidence type="ECO:0000313" key="1">
    <source>
        <dbReference type="EMBL" id="QSF43348.1"/>
    </source>
</evidence>
<organism evidence="1 2">
    <name type="scientific">Paenibacillus tianjinensis</name>
    <dbReference type="NCBI Taxonomy" id="2810347"/>
    <lineage>
        <taxon>Bacteria</taxon>
        <taxon>Bacillati</taxon>
        <taxon>Bacillota</taxon>
        <taxon>Bacilli</taxon>
        <taxon>Bacillales</taxon>
        <taxon>Paenibacillaceae</taxon>
        <taxon>Paenibacillus</taxon>
    </lineage>
</organism>
<dbReference type="RefSeq" id="WP_206100981.1">
    <property type="nucleotide sequence ID" value="NZ_CP070969.1"/>
</dbReference>
<keyword evidence="2" id="KW-1185">Reference proteome</keyword>
<reference evidence="1 2" key="1">
    <citation type="submission" date="2021-02" db="EMBL/GenBank/DDBJ databases">
        <title>Paenibacillus tianjinensis sp. nov.</title>
        <authorList>
            <person name="Liu H."/>
        </authorList>
    </citation>
    <scope>NUCLEOTIDE SEQUENCE [LARGE SCALE GENOMIC DNA]</scope>
    <source>
        <strain evidence="1 2">TB2019</strain>
    </source>
</reference>
<name>A0ABX7L9F3_9BACL</name>